<evidence type="ECO:0000313" key="2">
    <source>
        <dbReference type="Proteomes" id="UP001239213"/>
    </source>
</evidence>
<organism evidence="1 2">
    <name type="scientific">Colletotrichum cuscutae</name>
    <dbReference type="NCBI Taxonomy" id="1209917"/>
    <lineage>
        <taxon>Eukaryota</taxon>
        <taxon>Fungi</taxon>
        <taxon>Dikarya</taxon>
        <taxon>Ascomycota</taxon>
        <taxon>Pezizomycotina</taxon>
        <taxon>Sordariomycetes</taxon>
        <taxon>Hypocreomycetidae</taxon>
        <taxon>Glomerellales</taxon>
        <taxon>Glomerellaceae</taxon>
        <taxon>Colletotrichum</taxon>
        <taxon>Colletotrichum acutatum species complex</taxon>
    </lineage>
</organism>
<dbReference type="AlphaFoldDB" id="A0AAI9VE60"/>
<sequence length="148" mass="16500">MPPKCPCLLLLTLSHIDSCIPKLHFTHLSCVYSSVAILRSLSVLCLFSGQGPKLLNHQLRSYLLRCLSSHAHDLSVRYPFPFRSMQHSSHPLMPSNLGVCLSGFLLRCLSFWSLELFPSSLSPHGLCQIFYTTILALASSVAKWLLTS</sequence>
<accession>A0AAI9VE60</accession>
<dbReference type="EMBL" id="MPDP01000070">
    <property type="protein sequence ID" value="KAK1485242.1"/>
    <property type="molecule type" value="Genomic_DNA"/>
</dbReference>
<keyword evidence="2" id="KW-1185">Reference proteome</keyword>
<proteinExistence type="predicted"/>
<protein>
    <submittedName>
        <fullName evidence="1">Uncharacterized protein</fullName>
    </submittedName>
</protein>
<name>A0AAI9VE60_9PEZI</name>
<gene>
    <name evidence="1" type="ORF">CCUS01_15348</name>
</gene>
<reference evidence="1" key="1">
    <citation type="submission" date="2016-11" db="EMBL/GenBank/DDBJ databases">
        <title>The genome sequence of Colletotrichum cuscutae.</title>
        <authorList>
            <person name="Baroncelli R."/>
        </authorList>
    </citation>
    <scope>NUCLEOTIDE SEQUENCE</scope>
    <source>
        <strain evidence="1">IMI 304802</strain>
    </source>
</reference>
<comment type="caution">
    <text evidence="1">The sequence shown here is derived from an EMBL/GenBank/DDBJ whole genome shotgun (WGS) entry which is preliminary data.</text>
</comment>
<dbReference type="Proteomes" id="UP001239213">
    <property type="component" value="Unassembled WGS sequence"/>
</dbReference>
<evidence type="ECO:0000313" key="1">
    <source>
        <dbReference type="EMBL" id="KAK1485242.1"/>
    </source>
</evidence>